<gene>
    <name evidence="2" type="ORF">BDV27DRAFT_120977</name>
</gene>
<reference evidence="2 3" key="1">
    <citation type="submission" date="2019-04" db="EMBL/GenBank/DDBJ databases">
        <title>Friends and foes A comparative genomics studyof 23 Aspergillus species from section Flavi.</title>
        <authorList>
            <consortium name="DOE Joint Genome Institute"/>
            <person name="Kjaerbolling I."/>
            <person name="Vesth T."/>
            <person name="Frisvad J.C."/>
            <person name="Nybo J.L."/>
            <person name="Theobald S."/>
            <person name="Kildgaard S."/>
            <person name="Isbrandt T."/>
            <person name="Kuo A."/>
            <person name="Sato A."/>
            <person name="Lyhne E.K."/>
            <person name="Kogle M.E."/>
            <person name="Wiebenga A."/>
            <person name="Kun R.S."/>
            <person name="Lubbers R.J."/>
            <person name="Makela M.R."/>
            <person name="Barry K."/>
            <person name="Chovatia M."/>
            <person name="Clum A."/>
            <person name="Daum C."/>
            <person name="Haridas S."/>
            <person name="He G."/>
            <person name="LaButti K."/>
            <person name="Lipzen A."/>
            <person name="Mondo S."/>
            <person name="Riley R."/>
            <person name="Salamov A."/>
            <person name="Simmons B.A."/>
            <person name="Magnuson J.K."/>
            <person name="Henrissat B."/>
            <person name="Mortensen U.H."/>
            <person name="Larsen T.O."/>
            <person name="Devries R.P."/>
            <person name="Grigoriev I.V."/>
            <person name="Machida M."/>
            <person name="Baker S.E."/>
            <person name="Andersen M.R."/>
        </authorList>
    </citation>
    <scope>NUCLEOTIDE SEQUENCE [LARGE SCALE GENOMIC DNA]</scope>
    <source>
        <strain evidence="2 3">CBS 763.97</strain>
    </source>
</reference>
<evidence type="ECO:0000256" key="1">
    <source>
        <dbReference type="SAM" id="Phobius"/>
    </source>
</evidence>
<feature type="transmembrane region" description="Helical" evidence="1">
    <location>
        <begin position="41"/>
        <end position="61"/>
    </location>
</feature>
<keyword evidence="1" id="KW-0812">Transmembrane</keyword>
<keyword evidence="3" id="KW-1185">Reference proteome</keyword>
<accession>A0A5N7AJR7</accession>
<name>A0A5N7AJR7_9EURO</name>
<protein>
    <submittedName>
        <fullName evidence="2">Uncharacterized protein</fullName>
    </submittedName>
</protein>
<sequence length="65" mass="7557">MEHNPTQTPIGKKSHRYTGIHMLYLVGMDVHWAVRHVNHALAVRFYFLSPHLSLSLFWLCLSRAA</sequence>
<evidence type="ECO:0000313" key="3">
    <source>
        <dbReference type="Proteomes" id="UP000326268"/>
    </source>
</evidence>
<proteinExistence type="predicted"/>
<dbReference type="EMBL" id="ML737574">
    <property type="protein sequence ID" value="KAE8369436.1"/>
    <property type="molecule type" value="Genomic_DNA"/>
</dbReference>
<keyword evidence="1" id="KW-0472">Membrane</keyword>
<organism evidence="2 3">
    <name type="scientific">Aspergillus caelatus</name>
    <dbReference type="NCBI Taxonomy" id="61420"/>
    <lineage>
        <taxon>Eukaryota</taxon>
        <taxon>Fungi</taxon>
        <taxon>Dikarya</taxon>
        <taxon>Ascomycota</taxon>
        <taxon>Pezizomycotina</taxon>
        <taxon>Eurotiomycetes</taxon>
        <taxon>Eurotiomycetidae</taxon>
        <taxon>Eurotiales</taxon>
        <taxon>Aspergillaceae</taxon>
        <taxon>Aspergillus</taxon>
        <taxon>Aspergillus subgen. Circumdati</taxon>
    </lineage>
</organism>
<evidence type="ECO:0000313" key="2">
    <source>
        <dbReference type="EMBL" id="KAE8369436.1"/>
    </source>
</evidence>
<dbReference type="RefSeq" id="XP_031932517.1">
    <property type="nucleotide sequence ID" value="XM_032065250.1"/>
</dbReference>
<dbReference type="GeneID" id="43649696"/>
<dbReference type="Proteomes" id="UP000326268">
    <property type="component" value="Unassembled WGS sequence"/>
</dbReference>
<dbReference type="AlphaFoldDB" id="A0A5N7AJR7"/>
<keyword evidence="1" id="KW-1133">Transmembrane helix</keyword>